<name>A0AAD7H2B3_MYCRO</name>
<gene>
    <name evidence="2" type="ORF">B0H17DRAFT_1190348</name>
</gene>
<evidence type="ECO:0000256" key="1">
    <source>
        <dbReference type="SAM" id="MobiDB-lite"/>
    </source>
</evidence>
<feature type="region of interest" description="Disordered" evidence="1">
    <location>
        <begin position="1"/>
        <end position="24"/>
    </location>
</feature>
<dbReference type="Proteomes" id="UP001221757">
    <property type="component" value="Unassembled WGS sequence"/>
</dbReference>
<sequence>MLDPTRAVSTSTRHNPSKFDDRSMSNAPYNAIAHTHHFEAPTFMNWFDPRHPLTQRSLPACKRTYFVCSWMLKGSREKGSRRRSYPRPNAPAASLAPLASDLVFEHPSRTCSVPMRIRISSRVRLGTRAALPDSEYFQSVNQCHPESNGWEHADRNPIRPPLSIAACANSTLASGIWPSGPLSYRRHLTARARAGLLQQHDTESDLLSDYRARHHNLHAVDGAPSLYRRPAYATPSLPLRSSAPIVPDDTTAVLPDVTDATAPMPPCPSTLA</sequence>
<organism evidence="2 3">
    <name type="scientific">Mycena rosella</name>
    <name type="common">Pink bonnet</name>
    <name type="synonym">Agaricus rosellus</name>
    <dbReference type="NCBI Taxonomy" id="1033263"/>
    <lineage>
        <taxon>Eukaryota</taxon>
        <taxon>Fungi</taxon>
        <taxon>Dikarya</taxon>
        <taxon>Basidiomycota</taxon>
        <taxon>Agaricomycotina</taxon>
        <taxon>Agaricomycetes</taxon>
        <taxon>Agaricomycetidae</taxon>
        <taxon>Agaricales</taxon>
        <taxon>Marasmiineae</taxon>
        <taxon>Mycenaceae</taxon>
        <taxon>Mycena</taxon>
    </lineage>
</organism>
<dbReference type="AlphaFoldDB" id="A0AAD7H2B3"/>
<accession>A0AAD7H2B3</accession>
<proteinExistence type="predicted"/>
<dbReference type="EMBL" id="JARKIE010000001">
    <property type="protein sequence ID" value="KAJ7710639.1"/>
    <property type="molecule type" value="Genomic_DNA"/>
</dbReference>
<keyword evidence="3" id="KW-1185">Reference proteome</keyword>
<comment type="caution">
    <text evidence="2">The sequence shown here is derived from an EMBL/GenBank/DDBJ whole genome shotgun (WGS) entry which is preliminary data.</text>
</comment>
<evidence type="ECO:0000313" key="3">
    <source>
        <dbReference type="Proteomes" id="UP001221757"/>
    </source>
</evidence>
<evidence type="ECO:0000313" key="2">
    <source>
        <dbReference type="EMBL" id="KAJ7710639.1"/>
    </source>
</evidence>
<protein>
    <submittedName>
        <fullName evidence="2">Uncharacterized protein</fullName>
    </submittedName>
</protein>
<reference evidence="2" key="1">
    <citation type="submission" date="2023-03" db="EMBL/GenBank/DDBJ databases">
        <title>Massive genome expansion in bonnet fungi (Mycena s.s.) driven by repeated elements and novel gene families across ecological guilds.</title>
        <authorList>
            <consortium name="Lawrence Berkeley National Laboratory"/>
            <person name="Harder C.B."/>
            <person name="Miyauchi S."/>
            <person name="Viragh M."/>
            <person name="Kuo A."/>
            <person name="Thoen E."/>
            <person name="Andreopoulos B."/>
            <person name="Lu D."/>
            <person name="Skrede I."/>
            <person name="Drula E."/>
            <person name="Henrissat B."/>
            <person name="Morin E."/>
            <person name="Kohler A."/>
            <person name="Barry K."/>
            <person name="LaButti K."/>
            <person name="Morin E."/>
            <person name="Salamov A."/>
            <person name="Lipzen A."/>
            <person name="Mereny Z."/>
            <person name="Hegedus B."/>
            <person name="Baldrian P."/>
            <person name="Stursova M."/>
            <person name="Weitz H."/>
            <person name="Taylor A."/>
            <person name="Grigoriev I.V."/>
            <person name="Nagy L.G."/>
            <person name="Martin F."/>
            <person name="Kauserud H."/>
        </authorList>
    </citation>
    <scope>NUCLEOTIDE SEQUENCE</scope>
    <source>
        <strain evidence="2">CBHHK067</strain>
    </source>
</reference>